<dbReference type="InterPro" id="IPR032710">
    <property type="entry name" value="NTF2-like_dom_sf"/>
</dbReference>
<dbReference type="HOGENOM" id="CLU_124041_2_1_6"/>
<evidence type="ECO:0000259" key="1">
    <source>
        <dbReference type="Pfam" id="PF12680"/>
    </source>
</evidence>
<gene>
    <name evidence="2" type="ORF">XPG1_2400</name>
</gene>
<dbReference type="OrthoDB" id="1256785at2"/>
<keyword evidence="3" id="KW-1185">Reference proteome</keyword>
<dbReference type="STRING" id="1354304.XPG1_2400"/>
<dbReference type="InterPro" id="IPR037401">
    <property type="entry name" value="SnoaL-like"/>
</dbReference>
<accession>A0A068R558</accession>
<evidence type="ECO:0000313" key="3">
    <source>
        <dbReference type="Proteomes" id="UP000032735"/>
    </source>
</evidence>
<dbReference type="Pfam" id="PF12680">
    <property type="entry name" value="SnoaL_2"/>
    <property type="match status" value="1"/>
</dbReference>
<dbReference type="KEGG" id="xpo:XPG1_2400"/>
<feature type="domain" description="SnoaL-like" evidence="1">
    <location>
        <begin position="43"/>
        <end position="109"/>
    </location>
</feature>
<dbReference type="EMBL" id="FO704551">
    <property type="protein sequence ID" value="CDG22056.1"/>
    <property type="molecule type" value="Genomic_DNA"/>
</dbReference>
<dbReference type="Proteomes" id="UP000032735">
    <property type="component" value="Chromosome"/>
</dbReference>
<dbReference type="SUPFAM" id="SSF54427">
    <property type="entry name" value="NTF2-like"/>
    <property type="match status" value="1"/>
</dbReference>
<proteinExistence type="predicted"/>
<sequence>MNNPSKIVIDALEEMISTRSHDESKIALYFDQSYEQVVNGECLDYRSFIQHIAVLKEHISRIELSILKIVSEGDTVFTHHTANVVKPDGTESQFEVFARFTLCAGKIVRCEELTRMISGASSDRDLGSRY</sequence>
<organism evidence="2 3">
    <name type="scientific">Xenorhabdus poinarii G6</name>
    <dbReference type="NCBI Taxonomy" id="1354304"/>
    <lineage>
        <taxon>Bacteria</taxon>
        <taxon>Pseudomonadati</taxon>
        <taxon>Pseudomonadota</taxon>
        <taxon>Gammaproteobacteria</taxon>
        <taxon>Enterobacterales</taxon>
        <taxon>Morganellaceae</taxon>
        <taxon>Xenorhabdus</taxon>
    </lineage>
</organism>
<name>A0A068R558_9GAMM</name>
<dbReference type="RefSeq" id="WP_052708295.1">
    <property type="nucleotide sequence ID" value="NZ_FO704551.1"/>
</dbReference>
<evidence type="ECO:0000313" key="2">
    <source>
        <dbReference type="EMBL" id="CDG22056.1"/>
    </source>
</evidence>
<dbReference type="AlphaFoldDB" id="A0A068R558"/>
<protein>
    <recommendedName>
        <fullName evidence="1">SnoaL-like domain-containing protein</fullName>
    </recommendedName>
</protein>
<reference evidence="2 3" key="1">
    <citation type="submission" date="2013-07" db="EMBL/GenBank/DDBJ databases">
        <authorList>
            <person name="Genoscope - CEA"/>
        </authorList>
    </citation>
    <scope>NUCLEOTIDE SEQUENCE [LARGE SCALE GENOMIC DNA]</scope>
    <source>
        <strain evidence="2 3">G6</strain>
    </source>
</reference>
<dbReference type="Gene3D" id="3.10.450.50">
    <property type="match status" value="1"/>
</dbReference>